<keyword evidence="1" id="KW-0812">Transmembrane</keyword>
<protein>
    <submittedName>
        <fullName evidence="2">Uncharacterized protein</fullName>
    </submittedName>
</protein>
<evidence type="ECO:0000256" key="1">
    <source>
        <dbReference type="SAM" id="Phobius"/>
    </source>
</evidence>
<evidence type="ECO:0000313" key="2">
    <source>
        <dbReference type="EMBL" id="MBB6400986.1"/>
    </source>
</evidence>
<feature type="transmembrane region" description="Helical" evidence="1">
    <location>
        <begin position="35"/>
        <end position="56"/>
    </location>
</feature>
<dbReference type="Proteomes" id="UP000536195">
    <property type="component" value="Unassembled WGS sequence"/>
</dbReference>
<comment type="caution">
    <text evidence="2">The sequence shown here is derived from an EMBL/GenBank/DDBJ whole genome shotgun (WGS) entry which is preliminary data.</text>
</comment>
<keyword evidence="1" id="KW-0472">Membrane</keyword>
<dbReference type="EMBL" id="JACHEC010000001">
    <property type="protein sequence ID" value="MBB6400986.1"/>
    <property type="molecule type" value="Genomic_DNA"/>
</dbReference>
<evidence type="ECO:0000313" key="3">
    <source>
        <dbReference type="Proteomes" id="UP000536195"/>
    </source>
</evidence>
<name>A0A7J9S4M8_METMI</name>
<sequence length="296" mass="34570">MDLSKKISSLSKLQVFGLVTVFVAILTYFQNGMDFNIFFENLGNIGSVFVILLVWYQLDKIDEQKKSQILPKIIPLDTDLYFTPWDCGGVGWASNWFEIENMIDESESSDPDTYCECEFTDMEICDAKIKFINIGTGSARNMLFSYELDISNLKSWLNYWITDSQKDKPYLKEIATYDFKKIDNNYKLHFKKGKKEYNISLDFDEKISYPAILPYKNENIYEISIPKWLKDLLVVIERLDLPKMDEKPLKCKLNIEYLDIEGDPHTEKCLLNFKTYYGIAGPTYIMGKIFVSEKNK</sequence>
<feature type="transmembrane region" description="Helical" evidence="1">
    <location>
        <begin position="12"/>
        <end position="29"/>
    </location>
</feature>
<reference evidence="2 3" key="1">
    <citation type="submission" date="2020-08" db="EMBL/GenBank/DDBJ databases">
        <title>Genomic Encyclopedia of Type Strains, Phase IV (KMG-V): Genome sequencing to study the core and pangenomes of soil and plant-associated prokaryotes.</title>
        <authorList>
            <person name="Whitman W."/>
        </authorList>
    </citation>
    <scope>NUCLEOTIDE SEQUENCE [LARGE SCALE GENOMIC DNA]</scope>
    <source>
        <strain evidence="2 3">C11</strain>
    </source>
</reference>
<keyword evidence="1" id="KW-1133">Transmembrane helix</keyword>
<gene>
    <name evidence="2" type="ORF">HNP92_000271</name>
</gene>
<dbReference type="AlphaFoldDB" id="A0A7J9S4M8"/>
<dbReference type="RefSeq" id="WP_184229475.1">
    <property type="nucleotide sequence ID" value="NZ_JACHEC010000001.1"/>
</dbReference>
<accession>A0A7J9S4M8</accession>
<proteinExistence type="predicted"/>
<organism evidence="2 3">
    <name type="scientific">Methanococcus maripaludis</name>
    <name type="common">Methanococcus deltae</name>
    <dbReference type="NCBI Taxonomy" id="39152"/>
    <lineage>
        <taxon>Archaea</taxon>
        <taxon>Methanobacteriati</taxon>
        <taxon>Methanobacteriota</taxon>
        <taxon>Methanomada group</taxon>
        <taxon>Methanococci</taxon>
        <taxon>Methanococcales</taxon>
        <taxon>Methanococcaceae</taxon>
        <taxon>Methanococcus</taxon>
    </lineage>
</organism>